<dbReference type="InterPro" id="IPR041413">
    <property type="entry name" value="MLTR_LBD"/>
</dbReference>
<dbReference type="InterPro" id="IPR001387">
    <property type="entry name" value="Cro/C1-type_HTH"/>
</dbReference>
<comment type="caution">
    <text evidence="2">The sequence shown here is derived from an EMBL/GenBank/DDBJ whole genome shotgun (WGS) entry which is preliminary data.</text>
</comment>
<dbReference type="Gene3D" id="1.10.260.40">
    <property type="entry name" value="lambda repressor-like DNA-binding domains"/>
    <property type="match status" value="1"/>
</dbReference>
<dbReference type="RefSeq" id="WP_044248425.1">
    <property type="nucleotide sequence ID" value="NZ_ASRX01000069.1"/>
</dbReference>
<dbReference type="GO" id="GO:0003677">
    <property type="term" value="F:DNA binding"/>
    <property type="evidence" value="ECO:0007669"/>
    <property type="project" value="UniProtKB-KW"/>
</dbReference>
<dbReference type="STRING" id="1192034.CAP_7629"/>
<dbReference type="Pfam" id="PF17765">
    <property type="entry name" value="MLTR_LBD"/>
    <property type="match status" value="1"/>
</dbReference>
<dbReference type="InterPro" id="IPR010982">
    <property type="entry name" value="Lambda_DNA-bd_dom_sf"/>
</dbReference>
<dbReference type="Gene3D" id="3.30.450.180">
    <property type="match status" value="1"/>
</dbReference>
<accession>A0A017SZW8</accession>
<dbReference type="EMBL" id="ASRX01000069">
    <property type="protein sequence ID" value="EYF01861.1"/>
    <property type="molecule type" value="Genomic_DNA"/>
</dbReference>
<proteinExistence type="predicted"/>
<protein>
    <submittedName>
        <fullName evidence="2">Putative DNA-binding protein</fullName>
    </submittedName>
</protein>
<evidence type="ECO:0000313" key="3">
    <source>
        <dbReference type="Proteomes" id="UP000019678"/>
    </source>
</evidence>
<dbReference type="PANTHER" id="PTHR35010">
    <property type="entry name" value="BLL4672 PROTEIN-RELATED"/>
    <property type="match status" value="1"/>
</dbReference>
<dbReference type="Pfam" id="PF13560">
    <property type="entry name" value="HTH_31"/>
    <property type="match status" value="1"/>
</dbReference>
<dbReference type="AlphaFoldDB" id="A0A017SZW8"/>
<dbReference type="OrthoDB" id="5346389at2"/>
<keyword evidence="2" id="KW-0238">DNA-binding</keyword>
<reference evidence="2 3" key="1">
    <citation type="submission" date="2013-05" db="EMBL/GenBank/DDBJ databases">
        <title>Genome assembly of Chondromyces apiculatus DSM 436.</title>
        <authorList>
            <person name="Sharma G."/>
            <person name="Khatri I."/>
            <person name="Kaur C."/>
            <person name="Mayilraj S."/>
            <person name="Subramanian S."/>
        </authorList>
    </citation>
    <scope>NUCLEOTIDE SEQUENCE [LARGE SCALE GENOMIC DNA]</scope>
    <source>
        <strain evidence="2 3">DSM 436</strain>
    </source>
</reference>
<dbReference type="SUPFAM" id="SSF47413">
    <property type="entry name" value="lambda repressor-like DNA-binding domains"/>
    <property type="match status" value="1"/>
</dbReference>
<dbReference type="SMART" id="SM00530">
    <property type="entry name" value="HTH_XRE"/>
    <property type="match status" value="1"/>
</dbReference>
<name>A0A017SZW8_9BACT</name>
<dbReference type="CDD" id="cd00093">
    <property type="entry name" value="HTH_XRE"/>
    <property type="match status" value="1"/>
</dbReference>
<gene>
    <name evidence="2" type="ORF">CAP_7629</name>
</gene>
<dbReference type="Proteomes" id="UP000019678">
    <property type="component" value="Unassembled WGS sequence"/>
</dbReference>
<keyword evidence="3" id="KW-1185">Reference proteome</keyword>
<organism evidence="2 3">
    <name type="scientific">Chondromyces apiculatus DSM 436</name>
    <dbReference type="NCBI Taxonomy" id="1192034"/>
    <lineage>
        <taxon>Bacteria</taxon>
        <taxon>Pseudomonadati</taxon>
        <taxon>Myxococcota</taxon>
        <taxon>Polyangia</taxon>
        <taxon>Polyangiales</taxon>
        <taxon>Polyangiaceae</taxon>
        <taxon>Chondromyces</taxon>
    </lineage>
</organism>
<sequence>MTATPSSPRRDDLAHFLRTRRARVQPADVGLPPGARRRTPGLRREEVAHLAEVGVSWYTWLEQGRDIQVSEPLLERLARALRLNATERAHLFELAQGRPAARPLCSPAAVSDALQRVLDAHPYPALVSSRRWDILAWNDAATVLYGDLSRAPPAHRNGLWSMFMNPDRRTLLRDWETAARKTVAGFRLDAARAADRTEFDALATDLSRVSPEFARFWGEHEVIEASEGLKELILPGVGLIIFDHLTLAHVDPDGRALRLTFYTPHPGESAARARELFLTTSR</sequence>
<feature type="domain" description="HTH cro/C1-type" evidence="1">
    <location>
        <begin position="16"/>
        <end position="88"/>
    </location>
</feature>
<evidence type="ECO:0000313" key="2">
    <source>
        <dbReference type="EMBL" id="EYF01861.1"/>
    </source>
</evidence>
<evidence type="ECO:0000259" key="1">
    <source>
        <dbReference type="SMART" id="SM00530"/>
    </source>
</evidence>
<dbReference type="eggNOG" id="COG1396">
    <property type="taxonomic scope" value="Bacteria"/>
</dbReference>